<dbReference type="SUPFAM" id="SSF55729">
    <property type="entry name" value="Acyl-CoA N-acyltransferases (Nat)"/>
    <property type="match status" value="1"/>
</dbReference>
<organism evidence="2">
    <name type="scientific">hydrothermal vent metagenome</name>
    <dbReference type="NCBI Taxonomy" id="652676"/>
    <lineage>
        <taxon>unclassified sequences</taxon>
        <taxon>metagenomes</taxon>
        <taxon>ecological metagenomes</taxon>
    </lineage>
</organism>
<dbReference type="InterPro" id="IPR016181">
    <property type="entry name" value="Acyl_CoA_acyltransferase"/>
</dbReference>
<accession>A0A3B0SYR9</accession>
<gene>
    <name evidence="2" type="ORF">MNBD_ACTINO02-3200</name>
</gene>
<feature type="domain" description="N-acetyltransferase" evidence="1">
    <location>
        <begin position="1"/>
        <end position="79"/>
    </location>
</feature>
<dbReference type="Pfam" id="PF00583">
    <property type="entry name" value="Acetyltransf_1"/>
    <property type="match status" value="1"/>
</dbReference>
<proteinExistence type="predicted"/>
<reference evidence="2" key="1">
    <citation type="submission" date="2018-06" db="EMBL/GenBank/DDBJ databases">
        <authorList>
            <person name="Zhirakovskaya E."/>
        </authorList>
    </citation>
    <scope>NUCLEOTIDE SEQUENCE</scope>
</reference>
<protein>
    <recommendedName>
        <fullName evidence="1">N-acetyltransferase domain-containing protein</fullName>
    </recommendedName>
</protein>
<dbReference type="EMBL" id="UOEK01000638">
    <property type="protein sequence ID" value="VAW09710.1"/>
    <property type="molecule type" value="Genomic_DNA"/>
</dbReference>
<name>A0A3B0SYR9_9ZZZZ</name>
<dbReference type="CDD" id="cd04301">
    <property type="entry name" value="NAT_SF"/>
    <property type="match status" value="1"/>
</dbReference>
<dbReference type="GO" id="GO:0016747">
    <property type="term" value="F:acyltransferase activity, transferring groups other than amino-acyl groups"/>
    <property type="evidence" value="ECO:0007669"/>
    <property type="project" value="InterPro"/>
</dbReference>
<evidence type="ECO:0000313" key="2">
    <source>
        <dbReference type="EMBL" id="VAW09710.1"/>
    </source>
</evidence>
<dbReference type="PROSITE" id="PS51186">
    <property type="entry name" value="GNAT"/>
    <property type="match status" value="1"/>
</dbReference>
<dbReference type="InterPro" id="IPR000182">
    <property type="entry name" value="GNAT_dom"/>
</dbReference>
<dbReference type="AlphaFoldDB" id="A0A3B0SYR9"/>
<feature type="non-terminal residue" evidence="2">
    <location>
        <position position="1"/>
    </location>
</feature>
<sequence>HFFMFGIDPAHQGLGLGTMLVERIEQLAIDLGADELACDTAEHAHRLIAWYTRLGFVRVGSTDWDMVDYKSVLLAKQLHTPSDIVV</sequence>
<dbReference type="Gene3D" id="3.40.630.30">
    <property type="match status" value="1"/>
</dbReference>
<evidence type="ECO:0000259" key="1">
    <source>
        <dbReference type="PROSITE" id="PS51186"/>
    </source>
</evidence>